<keyword evidence="3 6" id="KW-0812">Transmembrane</keyword>
<evidence type="ECO:0000256" key="1">
    <source>
        <dbReference type="ARBA" id="ARBA00004141"/>
    </source>
</evidence>
<evidence type="ECO:0000256" key="3">
    <source>
        <dbReference type="ARBA" id="ARBA00022692"/>
    </source>
</evidence>
<reference evidence="8" key="1">
    <citation type="journal article" date="2023" name="PeerJ">
        <title>Selection and evaluation of lactic acid bacteria from chicken feces in Thailand as potential probiotics.</title>
        <authorList>
            <person name="Khurajog B."/>
            <person name="Disastra Y."/>
            <person name="Lawwyne L.D."/>
            <person name="Sirichokchatchawan W."/>
            <person name="Niyomtham W."/>
            <person name="Yindee J."/>
            <person name="Hampson D.J."/>
            <person name="Prapasarakul N."/>
        </authorList>
    </citation>
    <scope>NUCLEOTIDE SEQUENCE</scope>
    <source>
        <strain evidence="8">BF9</strain>
    </source>
</reference>
<gene>
    <name evidence="8" type="ORF">R0G89_03145</name>
</gene>
<feature type="transmembrane region" description="Helical" evidence="6">
    <location>
        <begin position="79"/>
        <end position="101"/>
    </location>
</feature>
<feature type="domain" description="GtrA/DPMS transmembrane" evidence="7">
    <location>
        <begin position="15"/>
        <end position="132"/>
    </location>
</feature>
<dbReference type="PANTHER" id="PTHR38459">
    <property type="entry name" value="PROPHAGE BACTOPRENOL-LINKED GLUCOSE TRANSLOCASE HOMOLOG"/>
    <property type="match status" value="1"/>
</dbReference>
<dbReference type="GO" id="GO:0000271">
    <property type="term" value="P:polysaccharide biosynthetic process"/>
    <property type="evidence" value="ECO:0007669"/>
    <property type="project" value="InterPro"/>
</dbReference>
<comment type="similarity">
    <text evidence="2">Belongs to the GtrA family.</text>
</comment>
<reference evidence="8" key="2">
    <citation type="submission" date="2023-10" db="EMBL/GenBank/DDBJ databases">
        <authorList>
            <person name="Khurajog B."/>
        </authorList>
    </citation>
    <scope>NUCLEOTIDE SEQUENCE</scope>
    <source>
        <strain evidence="8">BF9</strain>
    </source>
</reference>
<organism evidence="8 9">
    <name type="scientific">Pediococcus acidilactici</name>
    <dbReference type="NCBI Taxonomy" id="1254"/>
    <lineage>
        <taxon>Bacteria</taxon>
        <taxon>Bacillati</taxon>
        <taxon>Bacillota</taxon>
        <taxon>Bacilli</taxon>
        <taxon>Lactobacillales</taxon>
        <taxon>Lactobacillaceae</taxon>
        <taxon>Pediococcus</taxon>
        <taxon>Pediococcus acidilactici group</taxon>
    </lineage>
</organism>
<keyword evidence="4 6" id="KW-1133">Transmembrane helix</keyword>
<feature type="transmembrane region" description="Helical" evidence="6">
    <location>
        <begin position="113"/>
        <end position="132"/>
    </location>
</feature>
<dbReference type="EMBL" id="JAWJAV010000002">
    <property type="protein sequence ID" value="MDV2620727.1"/>
    <property type="molecule type" value="Genomic_DNA"/>
</dbReference>
<protein>
    <submittedName>
        <fullName evidence="8">GtrA family protein</fullName>
    </submittedName>
</protein>
<evidence type="ECO:0000313" key="9">
    <source>
        <dbReference type="Proteomes" id="UP001280897"/>
    </source>
</evidence>
<evidence type="ECO:0000256" key="2">
    <source>
        <dbReference type="ARBA" id="ARBA00009399"/>
    </source>
</evidence>
<dbReference type="InterPro" id="IPR007267">
    <property type="entry name" value="GtrA_DPMS_TM"/>
</dbReference>
<evidence type="ECO:0000313" key="8">
    <source>
        <dbReference type="EMBL" id="MDV2620727.1"/>
    </source>
</evidence>
<sequence length="139" mass="15971">MIKQLFKKYKSLISYLFWGVVTTLVNIVVFAVLVDQLHIFYQVSNVIAWFVSVLVAYVSNKLWVFNSHTSTASDLFAEALRFFLMRAATLALDIVILYVGISLLHGNDIFVKIIDNVVVIISNYAFSKLVVFRTKKKWE</sequence>
<comment type="subcellular location">
    <subcellularLocation>
        <location evidence="1">Membrane</location>
        <topology evidence="1">Multi-pass membrane protein</topology>
    </subcellularLocation>
</comment>
<dbReference type="GO" id="GO:0005886">
    <property type="term" value="C:plasma membrane"/>
    <property type="evidence" value="ECO:0007669"/>
    <property type="project" value="TreeGrafter"/>
</dbReference>
<feature type="transmembrane region" description="Helical" evidence="6">
    <location>
        <begin position="12"/>
        <end position="33"/>
    </location>
</feature>
<evidence type="ECO:0000259" key="7">
    <source>
        <dbReference type="Pfam" id="PF04138"/>
    </source>
</evidence>
<evidence type="ECO:0000256" key="4">
    <source>
        <dbReference type="ARBA" id="ARBA00022989"/>
    </source>
</evidence>
<feature type="transmembrane region" description="Helical" evidence="6">
    <location>
        <begin position="39"/>
        <end position="58"/>
    </location>
</feature>
<proteinExistence type="inferred from homology"/>
<dbReference type="Pfam" id="PF04138">
    <property type="entry name" value="GtrA_DPMS_TM"/>
    <property type="match status" value="1"/>
</dbReference>
<evidence type="ECO:0000256" key="5">
    <source>
        <dbReference type="ARBA" id="ARBA00023136"/>
    </source>
</evidence>
<dbReference type="PANTHER" id="PTHR38459:SF5">
    <property type="entry name" value="CELL WALL TEICHOIC ACID GLYCOSYLATION PROTEIN GTCA"/>
    <property type="match status" value="1"/>
</dbReference>
<dbReference type="Proteomes" id="UP001280897">
    <property type="component" value="Unassembled WGS sequence"/>
</dbReference>
<dbReference type="InterPro" id="IPR051401">
    <property type="entry name" value="GtrA_CellWall_Glycosyl"/>
</dbReference>
<evidence type="ECO:0000256" key="6">
    <source>
        <dbReference type="SAM" id="Phobius"/>
    </source>
</evidence>
<accession>A0AAP3U047</accession>
<comment type="caution">
    <text evidence="8">The sequence shown here is derived from an EMBL/GenBank/DDBJ whole genome shotgun (WGS) entry which is preliminary data.</text>
</comment>
<name>A0AAP3U047_PEDAC</name>
<keyword evidence="5 6" id="KW-0472">Membrane</keyword>
<dbReference type="RefSeq" id="WP_065124339.1">
    <property type="nucleotide sequence ID" value="NZ_CAKMBA010000003.1"/>
</dbReference>
<dbReference type="AlphaFoldDB" id="A0AAP3U047"/>